<evidence type="ECO:0000313" key="5">
    <source>
        <dbReference type="Proteomes" id="UP000652153"/>
    </source>
</evidence>
<dbReference type="Pfam" id="PF14659">
    <property type="entry name" value="Phage_int_SAM_3"/>
    <property type="match status" value="1"/>
</dbReference>
<feature type="domain" description="Integrase SAM-like N-terminal" evidence="3">
    <location>
        <begin position="26"/>
        <end position="70"/>
    </location>
</feature>
<evidence type="ECO:0000259" key="3">
    <source>
        <dbReference type="Pfam" id="PF14659"/>
    </source>
</evidence>
<reference evidence="5" key="1">
    <citation type="journal article" date="2019" name="Int. J. Syst. Evol. Microbiol.">
        <title>The Global Catalogue of Microorganisms (GCM) 10K type strain sequencing project: providing services to taxonomists for standard genome sequencing and annotation.</title>
        <authorList>
            <consortium name="The Broad Institute Genomics Platform"/>
            <consortium name="The Broad Institute Genome Sequencing Center for Infectious Disease"/>
            <person name="Wu L."/>
            <person name="Ma J."/>
        </authorList>
    </citation>
    <scope>NUCLEOTIDE SEQUENCE [LARGE SCALE GENOMIC DNA]</scope>
    <source>
        <strain evidence="5">CGMCC 1.12770</strain>
    </source>
</reference>
<accession>A0ABQ1Z1U2</accession>
<evidence type="ECO:0000313" key="4">
    <source>
        <dbReference type="EMBL" id="GGH44352.1"/>
    </source>
</evidence>
<feature type="transmembrane region" description="Helical" evidence="2">
    <location>
        <begin position="7"/>
        <end position="25"/>
    </location>
</feature>
<dbReference type="InterPro" id="IPR004107">
    <property type="entry name" value="Integrase_SAM-like_N"/>
</dbReference>
<dbReference type="RefSeq" id="WP_229729622.1">
    <property type="nucleotide sequence ID" value="NZ_BMFU01000001.1"/>
</dbReference>
<comment type="caution">
    <text evidence="4">The sequence shown here is derived from an EMBL/GenBank/DDBJ whole genome shotgun (WGS) entry which is preliminary data.</text>
</comment>
<dbReference type="EMBL" id="BMFU01000001">
    <property type="protein sequence ID" value="GGH44352.1"/>
    <property type="molecule type" value="Genomic_DNA"/>
</dbReference>
<dbReference type="Gene3D" id="1.10.150.130">
    <property type="match status" value="1"/>
</dbReference>
<dbReference type="InterPro" id="IPR010998">
    <property type="entry name" value="Integrase_recombinase_N"/>
</dbReference>
<organism evidence="4 5">
    <name type="scientific">Paenibacillus silvae</name>
    <dbReference type="NCBI Taxonomy" id="1325358"/>
    <lineage>
        <taxon>Bacteria</taxon>
        <taxon>Bacillati</taxon>
        <taxon>Bacillota</taxon>
        <taxon>Bacilli</taxon>
        <taxon>Bacillales</taxon>
        <taxon>Paenibacillaceae</taxon>
        <taxon>Paenibacillus</taxon>
    </lineage>
</organism>
<dbReference type="SUPFAM" id="SSF56349">
    <property type="entry name" value="DNA breaking-rejoining enzymes"/>
    <property type="match status" value="1"/>
</dbReference>
<keyword evidence="2" id="KW-1133">Transmembrane helix</keyword>
<protein>
    <recommendedName>
        <fullName evidence="3">Integrase SAM-like N-terminal domain-containing protein</fullName>
    </recommendedName>
</protein>
<keyword evidence="5" id="KW-1185">Reference proteome</keyword>
<proteinExistence type="predicted"/>
<gene>
    <name evidence="4" type="ORF">GCM10008014_05660</name>
</gene>
<dbReference type="Proteomes" id="UP000652153">
    <property type="component" value="Unassembled WGS sequence"/>
</dbReference>
<keyword evidence="2" id="KW-0472">Membrane</keyword>
<dbReference type="InterPro" id="IPR011010">
    <property type="entry name" value="DNA_brk_join_enz"/>
</dbReference>
<sequence>MRIIFMDLVISSFKVLILIFFTIFINNPKNLSITTLNVYDNIIESRLIPAFGNDRINQISTLKIISFFHEMEKPGMRKPPNSKRPLSEKQKAKLLEPLDASTLAIFYRVLKNIFSLAVEWKMIKENPMEGVKKPVAKNTKEKLIKQRDNPQYYDELEAQKVVDALYKETRKWRLLVLGSMMGGFRRGELIGLE</sequence>
<name>A0ABQ1Z1U2_9BACL</name>
<keyword evidence="1" id="KW-0238">DNA-binding</keyword>
<evidence type="ECO:0000256" key="1">
    <source>
        <dbReference type="ARBA" id="ARBA00023125"/>
    </source>
</evidence>
<keyword evidence="2" id="KW-0812">Transmembrane</keyword>
<evidence type="ECO:0000256" key="2">
    <source>
        <dbReference type="SAM" id="Phobius"/>
    </source>
</evidence>